<dbReference type="Proteomes" id="UP000661025">
    <property type="component" value="Unassembled WGS sequence"/>
</dbReference>
<name>A0A927L2C1_9ACTN</name>
<organism evidence="1 2">
    <name type="scientific">Streptomyces caniscabiei</name>
    <dbReference type="NCBI Taxonomy" id="2746961"/>
    <lineage>
        <taxon>Bacteria</taxon>
        <taxon>Bacillati</taxon>
        <taxon>Actinomycetota</taxon>
        <taxon>Actinomycetes</taxon>
        <taxon>Kitasatosporales</taxon>
        <taxon>Streptomycetaceae</taxon>
        <taxon>Streptomyces</taxon>
    </lineage>
</organism>
<dbReference type="EMBL" id="JACYXT010000004">
    <property type="protein sequence ID" value="MBD9724157.1"/>
    <property type="molecule type" value="Genomic_DNA"/>
</dbReference>
<evidence type="ECO:0000313" key="1">
    <source>
        <dbReference type="EMBL" id="MBD9724157.1"/>
    </source>
</evidence>
<gene>
    <name evidence="1" type="ORF">IHE70_13135</name>
</gene>
<dbReference type="GeneID" id="79928128"/>
<reference evidence="1" key="1">
    <citation type="submission" date="2020-09" db="EMBL/GenBank/DDBJ databases">
        <title>Streptomyces canutascabiei sp. nov., which causes potato common scab and is distributed across the world.</title>
        <authorList>
            <person name="Nguyen H.P."/>
            <person name="Weisberg A.J."/>
            <person name="Chang J.H."/>
            <person name="Clarke C.R."/>
        </authorList>
    </citation>
    <scope>NUCLEOTIDE SEQUENCE</scope>
    <source>
        <strain evidence="1">ID-01-6.2a</strain>
    </source>
</reference>
<sequence length="162" mass="16331">MGVLEEMLRGRTAVAPSSVRCRQQPQAAVCGAVAAPASEGSSRPCVASLIPTSAPGRRAPSAGVVGEGHPQGAEDVLGSLWVAEDVLAGADDHGQARQVPWALVAGDRVAGPHLAVQMVGHPVPGRPPAEDPAPPGLVDGLVGQVGVGDDDLLRVRDRDGVA</sequence>
<comment type="caution">
    <text evidence="1">The sequence shown here is derived from an EMBL/GenBank/DDBJ whole genome shotgun (WGS) entry which is preliminary data.</text>
</comment>
<dbReference type="RefSeq" id="WP_179202108.1">
    <property type="nucleotide sequence ID" value="NZ_CP119182.1"/>
</dbReference>
<evidence type="ECO:0000313" key="2">
    <source>
        <dbReference type="Proteomes" id="UP000661025"/>
    </source>
</evidence>
<proteinExistence type="predicted"/>
<dbReference type="AlphaFoldDB" id="A0A927L2C1"/>
<accession>A0A927L2C1</accession>
<protein>
    <submittedName>
        <fullName evidence="1">Uncharacterized protein</fullName>
    </submittedName>
</protein>